<name>A7TCI8_NEMVE</name>
<dbReference type="AlphaFoldDB" id="A7TCI8"/>
<dbReference type="EMBL" id="DS476424">
    <property type="protein sequence ID" value="EDO26234.1"/>
    <property type="molecule type" value="Genomic_DNA"/>
</dbReference>
<sequence length="248" mass="28679">TFNKFPGIKNDYRIITVNRDRVNTEYISTMEGEEYSSHNIRSKVNGLHQYCRHNIRSKVNGLHQYSSHNIRSKVNKLHQYSSHDIRSKVNGLHQYSRHNIRSKVNKLHQYSIHNIRSKVNGLHQYSSHNIRSKALPQLALAGSKDVEQLLKEMQDGDQEIIGITEQLVSEQAPESTDGTAFSRTYQTPQAMDEQKRVEQTLKELTKWLNDTHSLINTKSEETLNMDHIPTQLQEIKVTLLEHKGLASE</sequence>
<accession>A7TCI8</accession>
<dbReference type="Proteomes" id="UP000001593">
    <property type="component" value="Unassembled WGS sequence"/>
</dbReference>
<keyword evidence="2" id="KW-1185">Reference proteome</keyword>
<proteinExistence type="predicted"/>
<dbReference type="PhylomeDB" id="A7TCI8"/>
<evidence type="ECO:0000313" key="1">
    <source>
        <dbReference type="EMBL" id="EDO26234.1"/>
    </source>
</evidence>
<dbReference type="eggNOG" id="ENOG502QSTK">
    <property type="taxonomic scope" value="Eukaryota"/>
</dbReference>
<evidence type="ECO:0000313" key="2">
    <source>
        <dbReference type="Proteomes" id="UP000001593"/>
    </source>
</evidence>
<gene>
    <name evidence="1" type="ORF">NEMVEDRAFT_v1g225261</name>
</gene>
<dbReference type="InParanoid" id="A7TCI8"/>
<feature type="non-terminal residue" evidence="1">
    <location>
        <position position="1"/>
    </location>
</feature>
<protein>
    <submittedName>
        <fullName evidence="1">Uncharacterized protein</fullName>
    </submittedName>
</protein>
<dbReference type="HOGENOM" id="CLU_1122466_0_0_1"/>
<reference evidence="1 2" key="1">
    <citation type="journal article" date="2007" name="Science">
        <title>Sea anemone genome reveals ancestral eumetazoan gene repertoire and genomic organization.</title>
        <authorList>
            <person name="Putnam N.H."/>
            <person name="Srivastava M."/>
            <person name="Hellsten U."/>
            <person name="Dirks B."/>
            <person name="Chapman J."/>
            <person name="Salamov A."/>
            <person name="Terry A."/>
            <person name="Shapiro H."/>
            <person name="Lindquist E."/>
            <person name="Kapitonov V.V."/>
            <person name="Jurka J."/>
            <person name="Genikhovich G."/>
            <person name="Grigoriev I.V."/>
            <person name="Lucas S.M."/>
            <person name="Steele R.E."/>
            <person name="Finnerty J.R."/>
            <person name="Technau U."/>
            <person name="Martindale M.Q."/>
            <person name="Rokhsar D.S."/>
        </authorList>
    </citation>
    <scope>NUCLEOTIDE SEQUENCE [LARGE SCALE GENOMIC DNA]</scope>
    <source>
        <strain evidence="2">CH2 X CH6</strain>
    </source>
</reference>
<organism evidence="1 2">
    <name type="scientific">Nematostella vectensis</name>
    <name type="common">Starlet sea anemone</name>
    <dbReference type="NCBI Taxonomy" id="45351"/>
    <lineage>
        <taxon>Eukaryota</taxon>
        <taxon>Metazoa</taxon>
        <taxon>Cnidaria</taxon>
        <taxon>Anthozoa</taxon>
        <taxon>Hexacorallia</taxon>
        <taxon>Actiniaria</taxon>
        <taxon>Edwardsiidae</taxon>
        <taxon>Nematostella</taxon>
    </lineage>
</organism>